<reference evidence="3 4" key="1">
    <citation type="submission" date="2024-09" db="EMBL/GenBank/DDBJ databases">
        <authorList>
            <person name="Sun Q."/>
            <person name="Mori K."/>
        </authorList>
    </citation>
    <scope>NUCLEOTIDE SEQUENCE [LARGE SCALE GENOMIC DNA]</scope>
    <source>
        <strain evidence="3 4">JCM 3331</strain>
    </source>
</reference>
<feature type="domain" description="Clp R" evidence="2">
    <location>
        <begin position="98"/>
        <end position="245"/>
    </location>
</feature>
<evidence type="ECO:0000259" key="2">
    <source>
        <dbReference type="PROSITE" id="PS51903"/>
    </source>
</evidence>
<accession>A0ABV5RGW5</accession>
<evidence type="ECO:0000313" key="4">
    <source>
        <dbReference type="Proteomes" id="UP001589710"/>
    </source>
</evidence>
<dbReference type="GO" id="GO:0008233">
    <property type="term" value="F:peptidase activity"/>
    <property type="evidence" value="ECO:0007669"/>
    <property type="project" value="UniProtKB-KW"/>
</dbReference>
<dbReference type="SUPFAM" id="SSF81923">
    <property type="entry name" value="Double Clp-N motif"/>
    <property type="match status" value="1"/>
</dbReference>
<evidence type="ECO:0000256" key="1">
    <source>
        <dbReference type="PROSITE-ProRule" id="PRU01251"/>
    </source>
</evidence>
<gene>
    <name evidence="3" type="ORF">ACFFTL_33850</name>
</gene>
<evidence type="ECO:0000313" key="3">
    <source>
        <dbReference type="EMBL" id="MFB9577118.1"/>
    </source>
</evidence>
<dbReference type="Pfam" id="PF02861">
    <property type="entry name" value="Clp_N"/>
    <property type="match status" value="1"/>
</dbReference>
<dbReference type="Gene3D" id="1.10.1780.10">
    <property type="entry name" value="Clp, N-terminal domain"/>
    <property type="match status" value="1"/>
</dbReference>
<dbReference type="RefSeq" id="WP_345513107.1">
    <property type="nucleotide sequence ID" value="NZ_BAAAXD010000020.1"/>
</dbReference>
<protein>
    <submittedName>
        <fullName evidence="3">Clp protease N-terminal domain-containing protein</fullName>
    </submittedName>
</protein>
<organism evidence="3 4">
    <name type="scientific">Streptomyces yanii</name>
    <dbReference type="NCBI Taxonomy" id="78510"/>
    <lineage>
        <taxon>Bacteria</taxon>
        <taxon>Bacillati</taxon>
        <taxon>Actinomycetota</taxon>
        <taxon>Actinomycetes</taxon>
        <taxon>Kitasatosporales</taxon>
        <taxon>Streptomycetaceae</taxon>
        <taxon>Streptomyces</taxon>
    </lineage>
</organism>
<keyword evidence="1" id="KW-0677">Repeat</keyword>
<dbReference type="PROSITE" id="PS51903">
    <property type="entry name" value="CLP_R"/>
    <property type="match status" value="1"/>
</dbReference>
<name>A0ABV5RGW5_9ACTN</name>
<comment type="caution">
    <text evidence="3">The sequence shown here is derived from an EMBL/GenBank/DDBJ whole genome shotgun (WGS) entry which is preliminary data.</text>
</comment>
<keyword evidence="4" id="KW-1185">Reference proteome</keyword>
<sequence length="246" mass="26195">MAKPVSMTNPVRLDELIEAIKKVHSDALEQLSGAVIAADHLGDVADHLIGHFVDQARRSGASWTEIGKSMGVTRQAAQKRFVAKDPGEPSDLDPSQGFSRFTERARNVVMAAQNEARAANNDQVRTEHLTLGLLSEPDGLAAAFIKAQGVSLDAVRQAATEALPPAAAELPDLIPYDAGARKALELTFREALRMGHNYVGTEHILLALLEHEDGEGVLTGVGIDKVAAETGIVEALTLAVAERKGE</sequence>
<dbReference type="GO" id="GO:0006508">
    <property type="term" value="P:proteolysis"/>
    <property type="evidence" value="ECO:0007669"/>
    <property type="project" value="UniProtKB-KW"/>
</dbReference>
<dbReference type="Proteomes" id="UP001589710">
    <property type="component" value="Unassembled WGS sequence"/>
</dbReference>
<dbReference type="InterPro" id="IPR004176">
    <property type="entry name" value="Clp_R_N"/>
</dbReference>
<dbReference type="InterPro" id="IPR036628">
    <property type="entry name" value="Clp_N_dom_sf"/>
</dbReference>
<dbReference type="InterPro" id="IPR044217">
    <property type="entry name" value="CLPT1/2"/>
</dbReference>
<keyword evidence="3" id="KW-0645">Protease</keyword>
<dbReference type="EMBL" id="JBHMCG010000143">
    <property type="protein sequence ID" value="MFB9577118.1"/>
    <property type="molecule type" value="Genomic_DNA"/>
</dbReference>
<dbReference type="PANTHER" id="PTHR47016">
    <property type="entry name" value="ATP-DEPENDENT CLP PROTEASE ATP-BINDING SUBUNIT CLPT1, CHLOROPLASTIC"/>
    <property type="match status" value="1"/>
</dbReference>
<keyword evidence="3" id="KW-0378">Hydrolase</keyword>
<dbReference type="PANTHER" id="PTHR47016:SF5">
    <property type="entry name" value="CLP DOMAIN SUPERFAMILY PROTEIN"/>
    <property type="match status" value="1"/>
</dbReference>
<proteinExistence type="predicted"/>